<protein>
    <submittedName>
        <fullName evidence="1">Uncharacterized protein</fullName>
    </submittedName>
</protein>
<dbReference type="Proteomes" id="UP000266861">
    <property type="component" value="Unassembled WGS sequence"/>
</dbReference>
<evidence type="ECO:0000313" key="1">
    <source>
        <dbReference type="EMBL" id="RHZ52957.1"/>
    </source>
</evidence>
<evidence type="ECO:0000313" key="2">
    <source>
        <dbReference type="Proteomes" id="UP000266861"/>
    </source>
</evidence>
<dbReference type="AlphaFoldDB" id="A0A397GQV7"/>
<dbReference type="OrthoDB" id="2350708at2759"/>
<gene>
    <name evidence="1" type="ORF">Glove_454g28</name>
</gene>
<organism evidence="1 2">
    <name type="scientific">Diversispora epigaea</name>
    <dbReference type="NCBI Taxonomy" id="1348612"/>
    <lineage>
        <taxon>Eukaryota</taxon>
        <taxon>Fungi</taxon>
        <taxon>Fungi incertae sedis</taxon>
        <taxon>Mucoromycota</taxon>
        <taxon>Glomeromycotina</taxon>
        <taxon>Glomeromycetes</taxon>
        <taxon>Diversisporales</taxon>
        <taxon>Diversisporaceae</taxon>
        <taxon>Diversispora</taxon>
    </lineage>
</organism>
<keyword evidence="2" id="KW-1185">Reference proteome</keyword>
<sequence>MRKLLADELTKLSRSEFPPPQWYLKSAEGKHFIIITTYNDDALSGNKKYTKAFSFAIIVLPYPIISKNQEPATKTPLNFKTHLRTIYTSRLLNFSNLLKPKELESFSHIITNDDF</sequence>
<dbReference type="EMBL" id="PQFF01000397">
    <property type="protein sequence ID" value="RHZ52957.1"/>
    <property type="molecule type" value="Genomic_DNA"/>
</dbReference>
<reference evidence="1 2" key="1">
    <citation type="submission" date="2018-08" db="EMBL/GenBank/DDBJ databases">
        <title>Genome and evolution of the arbuscular mycorrhizal fungus Diversispora epigaea (formerly Glomus versiforme) and its bacterial endosymbionts.</title>
        <authorList>
            <person name="Sun X."/>
            <person name="Fei Z."/>
            <person name="Harrison M."/>
        </authorList>
    </citation>
    <scope>NUCLEOTIDE SEQUENCE [LARGE SCALE GENOMIC DNA]</scope>
    <source>
        <strain evidence="1 2">IT104</strain>
    </source>
</reference>
<name>A0A397GQV7_9GLOM</name>
<accession>A0A397GQV7</accession>
<comment type="caution">
    <text evidence="1">The sequence shown here is derived from an EMBL/GenBank/DDBJ whole genome shotgun (WGS) entry which is preliminary data.</text>
</comment>
<proteinExistence type="predicted"/>